<dbReference type="PANTHER" id="PTHR10695:SF46">
    <property type="entry name" value="BIFUNCTIONAL COENZYME A SYNTHASE-RELATED"/>
    <property type="match status" value="1"/>
</dbReference>
<proteinExistence type="inferred from homology"/>
<accession>A0A6J6LGH6</accession>
<dbReference type="AlphaFoldDB" id="A0A6J6LGH6"/>
<sequence length="201" mass="22004">MKVIALTGGIGAGKSTVAQFCSELGANVIDADHLARIAIERGSEGFDEVIARFGEKILANGDINRKALAEIVFADASAKRDLEGIIHPRVQKLFAQALLDNDPAINLIYEIPLLVETNAASKFDFIVTVEAEEELRIERLLSRGMFITDIKARLANQVPSQSRIDIADAVIVNDGDEDHLLRQVENLWEGPIADLSSERSR</sequence>
<evidence type="ECO:0000256" key="1">
    <source>
        <dbReference type="ARBA" id="ARBA00022741"/>
    </source>
</evidence>
<dbReference type="HAMAP" id="MF_00376">
    <property type="entry name" value="Dephospho_CoA_kinase"/>
    <property type="match status" value="1"/>
</dbReference>
<dbReference type="InterPro" id="IPR027417">
    <property type="entry name" value="P-loop_NTPase"/>
</dbReference>
<name>A0A6J6LGH6_9ZZZZ</name>
<dbReference type="Pfam" id="PF01121">
    <property type="entry name" value="CoaE"/>
    <property type="match status" value="1"/>
</dbReference>
<reference evidence="3" key="1">
    <citation type="submission" date="2020-05" db="EMBL/GenBank/DDBJ databases">
        <authorList>
            <person name="Chiriac C."/>
            <person name="Salcher M."/>
            <person name="Ghai R."/>
            <person name="Kavagutti S V."/>
        </authorList>
    </citation>
    <scope>NUCLEOTIDE SEQUENCE</scope>
</reference>
<organism evidence="3">
    <name type="scientific">freshwater metagenome</name>
    <dbReference type="NCBI Taxonomy" id="449393"/>
    <lineage>
        <taxon>unclassified sequences</taxon>
        <taxon>metagenomes</taxon>
        <taxon>ecological metagenomes</taxon>
    </lineage>
</organism>
<dbReference type="Gene3D" id="3.40.50.300">
    <property type="entry name" value="P-loop containing nucleotide triphosphate hydrolases"/>
    <property type="match status" value="1"/>
</dbReference>
<evidence type="ECO:0000313" key="3">
    <source>
        <dbReference type="EMBL" id="CAB4660806.1"/>
    </source>
</evidence>
<dbReference type="GO" id="GO:0004140">
    <property type="term" value="F:dephospho-CoA kinase activity"/>
    <property type="evidence" value="ECO:0007669"/>
    <property type="project" value="InterPro"/>
</dbReference>
<dbReference type="PANTHER" id="PTHR10695">
    <property type="entry name" value="DEPHOSPHO-COA KINASE-RELATED"/>
    <property type="match status" value="1"/>
</dbReference>
<keyword evidence="2" id="KW-0067">ATP-binding</keyword>
<protein>
    <submittedName>
        <fullName evidence="3">Unannotated protein</fullName>
    </submittedName>
</protein>
<dbReference type="NCBIfam" id="TIGR00152">
    <property type="entry name" value="dephospho-CoA kinase"/>
    <property type="match status" value="1"/>
</dbReference>
<dbReference type="GO" id="GO:0005524">
    <property type="term" value="F:ATP binding"/>
    <property type="evidence" value="ECO:0007669"/>
    <property type="project" value="UniProtKB-KW"/>
</dbReference>
<keyword evidence="1" id="KW-0547">Nucleotide-binding</keyword>
<dbReference type="InterPro" id="IPR001977">
    <property type="entry name" value="Depp_CoAkinase"/>
</dbReference>
<dbReference type="GO" id="GO:0015937">
    <property type="term" value="P:coenzyme A biosynthetic process"/>
    <property type="evidence" value="ECO:0007669"/>
    <property type="project" value="InterPro"/>
</dbReference>
<dbReference type="SUPFAM" id="SSF52540">
    <property type="entry name" value="P-loop containing nucleoside triphosphate hydrolases"/>
    <property type="match status" value="1"/>
</dbReference>
<gene>
    <name evidence="3" type="ORF">UFOPK2243_01111</name>
</gene>
<dbReference type="PROSITE" id="PS51219">
    <property type="entry name" value="DPCK"/>
    <property type="match status" value="1"/>
</dbReference>
<dbReference type="CDD" id="cd02022">
    <property type="entry name" value="DPCK"/>
    <property type="match status" value="1"/>
</dbReference>
<dbReference type="EMBL" id="CAEZWL010000051">
    <property type="protein sequence ID" value="CAB4660806.1"/>
    <property type="molecule type" value="Genomic_DNA"/>
</dbReference>
<evidence type="ECO:0000256" key="2">
    <source>
        <dbReference type="ARBA" id="ARBA00022840"/>
    </source>
</evidence>